<dbReference type="PROSITE" id="PS51620">
    <property type="entry name" value="SAM_TRM61"/>
    <property type="match status" value="1"/>
</dbReference>
<dbReference type="Gene3D" id="3.10.330.20">
    <property type="match status" value="1"/>
</dbReference>
<dbReference type="AlphaFoldDB" id="A0A3R7VV29"/>
<reference evidence="7 8" key="1">
    <citation type="submission" date="2018-08" db="EMBL/GenBank/DDBJ databases">
        <title>The metabolism and importance of syntrophic acetate oxidation coupled to methane or sulfide production in haloalkaline environments.</title>
        <authorList>
            <person name="Timmers P.H.A."/>
            <person name="Vavourakis C.D."/>
            <person name="Sorokin D.Y."/>
            <person name="Sinninghe Damste J.S."/>
            <person name="Muyzer G."/>
            <person name="Stams A.J.M."/>
            <person name="Plugge C.M."/>
        </authorList>
    </citation>
    <scope>NUCLEOTIDE SEQUENCE [LARGE SCALE GENOMIC DNA]</scope>
    <source>
        <strain evidence="7">MSAO_Arc3</strain>
    </source>
</reference>
<name>A0A3R7VV29_9EURY</name>
<accession>A0A3R7VV29</accession>
<dbReference type="PANTHER" id="PTHR12133:SF1">
    <property type="entry name" value="TRNA (ADENINE(58)-N(1))-METHYLTRANSFERASE, MITOCHONDRIAL"/>
    <property type="match status" value="1"/>
</dbReference>
<dbReference type="InterPro" id="IPR049470">
    <property type="entry name" value="TRM61_C"/>
</dbReference>
<dbReference type="GO" id="GO:0160107">
    <property type="term" value="F:tRNA (adenine(58)-N1)-methyltransferase activity"/>
    <property type="evidence" value="ECO:0007669"/>
    <property type="project" value="InterPro"/>
</dbReference>
<dbReference type="SUPFAM" id="SSF53335">
    <property type="entry name" value="S-adenosyl-L-methionine-dependent methyltransferases"/>
    <property type="match status" value="1"/>
</dbReference>
<dbReference type="Gene3D" id="3.40.50.150">
    <property type="entry name" value="Vaccinia Virus protein VP39"/>
    <property type="match status" value="1"/>
</dbReference>
<dbReference type="PANTHER" id="PTHR12133">
    <property type="entry name" value="TRNA (ADENINE(58)-N(1))-METHYLTRANSFERASE"/>
    <property type="match status" value="1"/>
</dbReference>
<evidence type="ECO:0000313" key="8">
    <source>
        <dbReference type="Proteomes" id="UP000284763"/>
    </source>
</evidence>
<dbReference type="InterPro" id="IPR014816">
    <property type="entry name" value="tRNA_MeTrfase_Gcd14"/>
</dbReference>
<dbReference type="Proteomes" id="UP000284763">
    <property type="component" value="Unassembled WGS sequence"/>
</dbReference>
<dbReference type="PIRSF" id="PIRSF017269">
    <property type="entry name" value="GCD14"/>
    <property type="match status" value="1"/>
</dbReference>
<evidence type="ECO:0000256" key="4">
    <source>
        <dbReference type="ARBA" id="ARBA00022694"/>
    </source>
</evidence>
<dbReference type="GO" id="GO:0031515">
    <property type="term" value="C:tRNA (m1A) methyltransferase complex"/>
    <property type="evidence" value="ECO:0007669"/>
    <property type="project" value="InterPro"/>
</dbReference>
<evidence type="ECO:0000256" key="1">
    <source>
        <dbReference type="ARBA" id="ARBA00022603"/>
    </source>
</evidence>
<feature type="binding site" evidence="5">
    <location>
        <position position="147"/>
    </location>
    <ligand>
        <name>S-adenosyl-L-methionine</name>
        <dbReference type="ChEBI" id="CHEBI:59789"/>
    </ligand>
</feature>
<evidence type="ECO:0000256" key="2">
    <source>
        <dbReference type="ARBA" id="ARBA00022679"/>
    </source>
</evidence>
<keyword evidence="3 5" id="KW-0949">S-adenosyl-L-methionine</keyword>
<sequence>MILLRTVHRNKHREFITRVSDEALHTDLGIIDMNQLYDKDIGDTVQSHNGHTFKINSPRTPDFFKHAKRTGAPMMPKDIGLIIAYTGLNKNDTVLDSGTGSGILSIYLGSIAKKVISYEIKEEFVTVARKNIVNAWLENTVEVRCGDIVEAIRDITDTFDVITLDSLNTMHVIPHTSQVLRDGGYIATYSPFIEQTKEIRSSLTLAGFEDVNTIECMERSISFSERGTRPSTSRVGHTGFITIARK</sequence>
<gene>
    <name evidence="7" type="ORF">D5R95_08455</name>
</gene>
<keyword evidence="4" id="KW-0819">tRNA processing</keyword>
<feature type="binding site" evidence="5">
    <location>
        <position position="165"/>
    </location>
    <ligand>
        <name>S-adenosyl-L-methionine</name>
        <dbReference type="ChEBI" id="CHEBI:59789"/>
    </ligand>
</feature>
<evidence type="ECO:0000313" key="7">
    <source>
        <dbReference type="EMBL" id="RQD80924.1"/>
    </source>
</evidence>
<proteinExistence type="predicted"/>
<feature type="domain" description="tRNA (adenine(58)-N(1))-methyltransferase catalytic subunit TRM61 C-terminal" evidence="6">
    <location>
        <begin position="76"/>
        <end position="221"/>
    </location>
</feature>
<protein>
    <submittedName>
        <fullName evidence="7">Methyltransferase domain-containing protein</fullName>
    </submittedName>
</protein>
<dbReference type="Pfam" id="PF08704">
    <property type="entry name" value="GCD14"/>
    <property type="match status" value="1"/>
</dbReference>
<feature type="binding site" evidence="5">
    <location>
        <begin position="101"/>
        <end position="104"/>
    </location>
    <ligand>
        <name>S-adenosyl-L-methionine</name>
        <dbReference type="ChEBI" id="CHEBI:59789"/>
    </ligand>
</feature>
<dbReference type="CDD" id="cd02440">
    <property type="entry name" value="AdoMet_MTases"/>
    <property type="match status" value="1"/>
</dbReference>
<evidence type="ECO:0000259" key="6">
    <source>
        <dbReference type="Pfam" id="PF08704"/>
    </source>
</evidence>
<evidence type="ECO:0000256" key="3">
    <source>
        <dbReference type="ARBA" id="ARBA00022691"/>
    </source>
</evidence>
<dbReference type="GO" id="GO:0030488">
    <property type="term" value="P:tRNA methylation"/>
    <property type="evidence" value="ECO:0007669"/>
    <property type="project" value="InterPro"/>
</dbReference>
<dbReference type="EMBL" id="QZAB01000536">
    <property type="protein sequence ID" value="RQD80924.1"/>
    <property type="molecule type" value="Genomic_DNA"/>
</dbReference>
<organism evidence="7 8">
    <name type="scientific">Methanosalsum natronophilum</name>
    <dbReference type="NCBI Taxonomy" id="768733"/>
    <lineage>
        <taxon>Archaea</taxon>
        <taxon>Methanobacteriati</taxon>
        <taxon>Methanobacteriota</taxon>
        <taxon>Stenosarchaea group</taxon>
        <taxon>Methanomicrobia</taxon>
        <taxon>Methanosarcinales</taxon>
        <taxon>Methanosarcinaceae</taxon>
        <taxon>Methanosalsum</taxon>
    </lineage>
</organism>
<comment type="caution">
    <text evidence="7">The sequence shown here is derived from an EMBL/GenBank/DDBJ whole genome shotgun (WGS) entry which is preliminary data.</text>
</comment>
<evidence type="ECO:0000256" key="5">
    <source>
        <dbReference type="PIRSR" id="PIRSR017269-1"/>
    </source>
</evidence>
<feature type="binding site" evidence="5">
    <location>
        <position position="119"/>
    </location>
    <ligand>
        <name>S-adenosyl-L-methionine</name>
        <dbReference type="ChEBI" id="CHEBI:59789"/>
    </ligand>
</feature>
<keyword evidence="2 7" id="KW-0808">Transferase</keyword>
<keyword evidence="1 7" id="KW-0489">Methyltransferase</keyword>
<dbReference type="InterPro" id="IPR029063">
    <property type="entry name" value="SAM-dependent_MTases_sf"/>
</dbReference>